<protein>
    <recommendedName>
        <fullName evidence="3">Ribosome maturation factor RimP</fullName>
    </recommendedName>
</protein>
<keyword evidence="2 3" id="KW-0690">Ribosome biogenesis</keyword>
<dbReference type="Pfam" id="PF17384">
    <property type="entry name" value="DUF150_C"/>
    <property type="match status" value="1"/>
</dbReference>
<dbReference type="PATRIC" id="fig|1393034.3.peg.1065"/>
<evidence type="ECO:0000313" key="7">
    <source>
        <dbReference type="Proteomes" id="UP000070675"/>
    </source>
</evidence>
<comment type="caution">
    <text evidence="6">The sequence shown here is derived from an EMBL/GenBank/DDBJ whole genome shotgun (WGS) entry which is preliminary data.</text>
</comment>
<evidence type="ECO:0000256" key="3">
    <source>
        <dbReference type="HAMAP-Rule" id="MF_01077"/>
    </source>
</evidence>
<comment type="similarity">
    <text evidence="3">Belongs to the RimP family.</text>
</comment>
<evidence type="ECO:0000313" key="6">
    <source>
        <dbReference type="EMBL" id="KXB33867.1"/>
    </source>
</evidence>
<dbReference type="EMBL" id="LSCR01000029">
    <property type="protein sequence ID" value="KXB33867.1"/>
    <property type="molecule type" value="Genomic_DNA"/>
</dbReference>
<dbReference type="STRING" id="1393034.HMPREF3192_01097"/>
<dbReference type="PANTHER" id="PTHR33867:SF1">
    <property type="entry name" value="RIBOSOME MATURATION FACTOR RIMP"/>
    <property type="match status" value="1"/>
</dbReference>
<dbReference type="GO" id="GO:0000028">
    <property type="term" value="P:ribosomal small subunit assembly"/>
    <property type="evidence" value="ECO:0007669"/>
    <property type="project" value="TreeGrafter"/>
</dbReference>
<dbReference type="InterPro" id="IPR035956">
    <property type="entry name" value="RimP_N_sf"/>
</dbReference>
<keyword evidence="7" id="KW-1185">Reference proteome</keyword>
<feature type="domain" description="Ribosome maturation factor RimP C-terminal" evidence="5">
    <location>
        <begin position="92"/>
        <end position="153"/>
    </location>
</feature>
<dbReference type="InterPro" id="IPR003728">
    <property type="entry name" value="Ribosome_maturation_RimP"/>
</dbReference>
<dbReference type="InterPro" id="IPR028989">
    <property type="entry name" value="RimP_N"/>
</dbReference>
<keyword evidence="1 3" id="KW-0963">Cytoplasm</keyword>
<dbReference type="SUPFAM" id="SSF75420">
    <property type="entry name" value="YhbC-like, N-terminal domain"/>
    <property type="match status" value="1"/>
</dbReference>
<feature type="domain" description="Ribosome maturation factor RimP N-terminal" evidence="4">
    <location>
        <begin position="14"/>
        <end position="88"/>
    </location>
</feature>
<comment type="function">
    <text evidence="3">Required for maturation of 30S ribosomal subunits.</text>
</comment>
<reference evidence="7" key="1">
    <citation type="submission" date="2016-01" db="EMBL/GenBank/DDBJ databases">
        <authorList>
            <person name="Mitreva M."/>
            <person name="Pepin K.H."/>
            <person name="Mihindukulasuriya K.A."/>
            <person name="Fulton R."/>
            <person name="Fronick C."/>
            <person name="O'Laughlin M."/>
            <person name="Miner T."/>
            <person name="Herter B."/>
            <person name="Rosa B.A."/>
            <person name="Cordes M."/>
            <person name="Tomlinson C."/>
            <person name="Wollam A."/>
            <person name="Palsikar V.B."/>
            <person name="Mardis E.R."/>
            <person name="Wilson R.K."/>
        </authorList>
    </citation>
    <scope>NUCLEOTIDE SEQUENCE [LARGE SCALE GENOMIC DNA]</scope>
    <source>
        <strain evidence="7">DNF00019</strain>
    </source>
</reference>
<dbReference type="GO" id="GO:0005829">
    <property type="term" value="C:cytosol"/>
    <property type="evidence" value="ECO:0007669"/>
    <property type="project" value="TreeGrafter"/>
</dbReference>
<evidence type="ECO:0000256" key="2">
    <source>
        <dbReference type="ARBA" id="ARBA00022517"/>
    </source>
</evidence>
<dbReference type="Proteomes" id="UP000070675">
    <property type="component" value="Unassembled WGS sequence"/>
</dbReference>
<dbReference type="InterPro" id="IPR028998">
    <property type="entry name" value="RimP_C"/>
</dbReference>
<dbReference type="GO" id="GO:0006412">
    <property type="term" value="P:translation"/>
    <property type="evidence" value="ECO:0007669"/>
    <property type="project" value="TreeGrafter"/>
</dbReference>
<name>A0A133XSG2_9ACTN</name>
<dbReference type="OrthoDB" id="9805006at2"/>
<dbReference type="Gene3D" id="2.30.30.180">
    <property type="entry name" value="Ribosome maturation factor RimP, C-terminal domain"/>
    <property type="match status" value="1"/>
</dbReference>
<gene>
    <name evidence="3" type="primary">rimP</name>
    <name evidence="6" type="ORF">HMPREF3192_01097</name>
</gene>
<organism evidence="6 7">
    <name type="scientific">Atopobium deltae</name>
    <dbReference type="NCBI Taxonomy" id="1393034"/>
    <lineage>
        <taxon>Bacteria</taxon>
        <taxon>Bacillati</taxon>
        <taxon>Actinomycetota</taxon>
        <taxon>Coriobacteriia</taxon>
        <taxon>Coriobacteriales</taxon>
        <taxon>Atopobiaceae</taxon>
        <taxon>Atopobium</taxon>
    </lineage>
</organism>
<dbReference type="InterPro" id="IPR036847">
    <property type="entry name" value="RimP_C_sf"/>
</dbReference>
<evidence type="ECO:0000256" key="1">
    <source>
        <dbReference type="ARBA" id="ARBA00022490"/>
    </source>
</evidence>
<dbReference type="AlphaFoldDB" id="A0A133XSG2"/>
<dbReference type="SUPFAM" id="SSF74942">
    <property type="entry name" value="YhbC-like, C-terminal domain"/>
    <property type="match status" value="1"/>
</dbReference>
<dbReference type="PANTHER" id="PTHR33867">
    <property type="entry name" value="RIBOSOME MATURATION FACTOR RIMP"/>
    <property type="match status" value="1"/>
</dbReference>
<dbReference type="RefSeq" id="WP_066305916.1">
    <property type="nucleotide sequence ID" value="NZ_KQ959507.1"/>
</dbReference>
<proteinExistence type="inferred from homology"/>
<dbReference type="HAMAP" id="MF_01077">
    <property type="entry name" value="RimP"/>
    <property type="match status" value="1"/>
</dbReference>
<accession>A0A133XSG2</accession>
<evidence type="ECO:0000259" key="4">
    <source>
        <dbReference type="Pfam" id="PF02576"/>
    </source>
</evidence>
<sequence length="167" mass="18715">MTHEHITQTLLTTLEQAAVAHQIDIIDVEIVGASKAPVVRVRIDHDDPNKPTIGLDEVTQQTSWISEVIDELDPFVGSYTLEVSSPGLSRPLRRLKDFERFAQQHVALSTTAHEGRRRYTGQLLGVEDGRIVLEVDGERFTFALEEINRCTLKPQIDFSGANSKILQ</sequence>
<dbReference type="CDD" id="cd01734">
    <property type="entry name" value="YlxS_C"/>
    <property type="match status" value="1"/>
</dbReference>
<dbReference type="Pfam" id="PF02576">
    <property type="entry name" value="RimP_N"/>
    <property type="match status" value="1"/>
</dbReference>
<evidence type="ECO:0000259" key="5">
    <source>
        <dbReference type="Pfam" id="PF17384"/>
    </source>
</evidence>
<comment type="subcellular location">
    <subcellularLocation>
        <location evidence="3">Cytoplasm</location>
    </subcellularLocation>
</comment>
<dbReference type="Gene3D" id="3.30.300.70">
    <property type="entry name" value="RimP-like superfamily, N-terminal"/>
    <property type="match status" value="1"/>
</dbReference>